<accession>A0A7Y2H237</accession>
<reference evidence="11 12" key="1">
    <citation type="submission" date="2020-03" db="EMBL/GenBank/DDBJ databases">
        <title>Metabolic flexibility allows generalist bacteria to become dominant in a frequently disturbed ecosystem.</title>
        <authorList>
            <person name="Chen Y.-J."/>
            <person name="Leung P.M."/>
            <person name="Bay S.K."/>
            <person name="Hugenholtz P."/>
            <person name="Kessler A.J."/>
            <person name="Shelley G."/>
            <person name="Waite D.W."/>
            <person name="Cook P.L."/>
            <person name="Greening C."/>
        </authorList>
    </citation>
    <scope>NUCLEOTIDE SEQUENCE [LARGE SCALE GENOMIC DNA]</scope>
    <source>
        <strain evidence="11">SS_bin_28</strain>
    </source>
</reference>
<dbReference type="SUPFAM" id="SSF53850">
    <property type="entry name" value="Periplasmic binding protein-like II"/>
    <property type="match status" value="1"/>
</dbReference>
<evidence type="ECO:0000256" key="8">
    <source>
        <dbReference type="RuleBase" id="RU363032"/>
    </source>
</evidence>
<keyword evidence="9" id="KW-0732">Signal</keyword>
<feature type="transmembrane region" description="Helical" evidence="8">
    <location>
        <begin position="442"/>
        <end position="468"/>
    </location>
</feature>
<gene>
    <name evidence="11" type="ORF">HKN21_08035</name>
</gene>
<dbReference type="FunFam" id="1.10.3720.10:FF:000001">
    <property type="entry name" value="Glycine betaine ABC transporter, permease"/>
    <property type="match status" value="1"/>
</dbReference>
<name>A0A7Y2H237_UNCEI</name>
<evidence type="ECO:0000259" key="10">
    <source>
        <dbReference type="PROSITE" id="PS50928"/>
    </source>
</evidence>
<organism evidence="11 12">
    <name type="scientific">Eiseniibacteriota bacterium</name>
    <dbReference type="NCBI Taxonomy" id="2212470"/>
    <lineage>
        <taxon>Bacteria</taxon>
        <taxon>Candidatus Eiseniibacteriota</taxon>
    </lineage>
</organism>
<feature type="transmembrane region" description="Helical" evidence="8">
    <location>
        <begin position="488"/>
        <end position="510"/>
    </location>
</feature>
<evidence type="ECO:0000256" key="6">
    <source>
        <dbReference type="ARBA" id="ARBA00035642"/>
    </source>
</evidence>
<dbReference type="CDD" id="cd06261">
    <property type="entry name" value="TM_PBP2"/>
    <property type="match status" value="1"/>
</dbReference>
<dbReference type="Gene3D" id="1.10.3720.10">
    <property type="entry name" value="MetI-like"/>
    <property type="match status" value="1"/>
</dbReference>
<dbReference type="CDD" id="cd13528">
    <property type="entry name" value="PBP2_osmoprotectants"/>
    <property type="match status" value="1"/>
</dbReference>
<comment type="caution">
    <text evidence="11">The sequence shown here is derived from an EMBL/GenBank/DDBJ whole genome shotgun (WGS) entry which is preliminary data.</text>
</comment>
<dbReference type="InterPro" id="IPR035906">
    <property type="entry name" value="MetI-like_sf"/>
</dbReference>
<comment type="similarity">
    <text evidence="8">Belongs to the binding-protein-dependent transport system permease family.</text>
</comment>
<dbReference type="SUPFAM" id="SSF161098">
    <property type="entry name" value="MetI-like"/>
    <property type="match status" value="1"/>
</dbReference>
<keyword evidence="5 8" id="KW-0472">Membrane</keyword>
<evidence type="ECO:0000256" key="3">
    <source>
        <dbReference type="ARBA" id="ARBA00022692"/>
    </source>
</evidence>
<evidence type="ECO:0000256" key="9">
    <source>
        <dbReference type="SAM" id="SignalP"/>
    </source>
</evidence>
<evidence type="ECO:0000256" key="5">
    <source>
        <dbReference type="ARBA" id="ARBA00023136"/>
    </source>
</evidence>
<keyword evidence="2 8" id="KW-0813">Transport</keyword>
<evidence type="ECO:0000256" key="7">
    <source>
        <dbReference type="ARBA" id="ARBA00035652"/>
    </source>
</evidence>
<dbReference type="PANTHER" id="PTHR30177:SF4">
    <property type="entry name" value="OSMOPROTECTANT IMPORT PERMEASE PROTEIN OSMW"/>
    <property type="match status" value="1"/>
</dbReference>
<dbReference type="Pfam" id="PF04069">
    <property type="entry name" value="OpuAC"/>
    <property type="match status" value="1"/>
</dbReference>
<dbReference type="PROSITE" id="PS50928">
    <property type="entry name" value="ABC_TM1"/>
    <property type="match status" value="1"/>
</dbReference>
<dbReference type="Proteomes" id="UP000547674">
    <property type="component" value="Unassembled WGS sequence"/>
</dbReference>
<dbReference type="GO" id="GO:0043190">
    <property type="term" value="C:ATP-binding cassette (ABC) transporter complex"/>
    <property type="evidence" value="ECO:0007669"/>
    <property type="project" value="InterPro"/>
</dbReference>
<feature type="chain" id="PRO_5031373857" evidence="9">
    <location>
        <begin position="29"/>
        <end position="521"/>
    </location>
</feature>
<feature type="domain" description="ABC transmembrane type-1" evidence="10">
    <location>
        <begin position="328"/>
        <end position="507"/>
    </location>
</feature>
<proteinExistence type="inferred from homology"/>
<feature type="signal peptide" evidence="9">
    <location>
        <begin position="1"/>
        <end position="28"/>
    </location>
</feature>
<evidence type="ECO:0000256" key="2">
    <source>
        <dbReference type="ARBA" id="ARBA00022448"/>
    </source>
</evidence>
<sequence length="521" mass="55617">MTRTSPRLIGCLLVLWAIAISAPAGLQAQSVSVGSKNFSESRLLAEMFAQLIEAKTELEVERRLGLAGTQVCFEAIKNGAIDIYPEYTGTGLVTILSEPAELDRAETLNRVRQQFLTRWDLWWLAPLGFENAYEIAVPRALADERNLRTISDLAKVSQDLTAGFGYEFVGREDGLLGLESVYGLKFGSVKTMQQALKYQAAGSGDIECLDVYTTDGRLVVHDLVVLDDDQGFFPPYEAAALVRGETLKEYPELGNVLGLLSSSLTEDAVRGLNLRIENEGESVEAVAASALESLGLVVGKAVTGNTLDKNANLFQVMSANRADLLNRFWEHLALSGLALGLGILVAIPIGMFLEKHRSVAEGTIRVIGTTQTIPSIALLAFMIPLFGVGVLPAVIALWIYSIFPILRNTYTGLRDASPEAASAALALGMTEDQIRKKVRMPLAAPVIMAGIRTAAVITVGTATLAAFIGAGGLGVPIVSGLQMASPTIILSGALPAALLALLVDALLGILEKKLRPPGYEV</sequence>
<dbReference type="Gene3D" id="3.40.190.10">
    <property type="entry name" value="Periplasmic binding protein-like II"/>
    <property type="match status" value="1"/>
</dbReference>
<evidence type="ECO:0000313" key="12">
    <source>
        <dbReference type="Proteomes" id="UP000547674"/>
    </source>
</evidence>
<comment type="similarity">
    <text evidence="6">In the C-terminal section; belongs to the OsmX family.</text>
</comment>
<evidence type="ECO:0000313" key="11">
    <source>
        <dbReference type="EMBL" id="NNF06694.1"/>
    </source>
</evidence>
<dbReference type="InterPro" id="IPR000515">
    <property type="entry name" value="MetI-like"/>
</dbReference>
<dbReference type="GO" id="GO:0031460">
    <property type="term" value="P:glycine betaine transport"/>
    <property type="evidence" value="ECO:0007669"/>
    <property type="project" value="TreeGrafter"/>
</dbReference>
<dbReference type="InterPro" id="IPR007210">
    <property type="entry name" value="ABC_Gly_betaine_transp_sub-bd"/>
</dbReference>
<comment type="subcellular location">
    <subcellularLocation>
        <location evidence="8">Cell membrane</location>
        <topology evidence="8">Multi-pass membrane protein</topology>
    </subcellularLocation>
    <subcellularLocation>
        <location evidence="1">Membrane</location>
        <topology evidence="1">Multi-pass membrane protein</topology>
    </subcellularLocation>
</comment>
<dbReference type="GO" id="GO:0022857">
    <property type="term" value="F:transmembrane transporter activity"/>
    <property type="evidence" value="ECO:0007669"/>
    <property type="project" value="InterPro"/>
</dbReference>
<dbReference type="InterPro" id="IPR051204">
    <property type="entry name" value="ABC_transp_perm/SBD"/>
</dbReference>
<dbReference type="Pfam" id="PF00528">
    <property type="entry name" value="BPD_transp_1"/>
    <property type="match status" value="1"/>
</dbReference>
<evidence type="ECO:0000256" key="4">
    <source>
        <dbReference type="ARBA" id="ARBA00022989"/>
    </source>
</evidence>
<feature type="transmembrane region" description="Helical" evidence="8">
    <location>
        <begin position="389"/>
        <end position="406"/>
    </location>
</feature>
<keyword evidence="3 8" id="KW-0812">Transmembrane</keyword>
<feature type="transmembrane region" description="Helical" evidence="8">
    <location>
        <begin position="332"/>
        <end position="352"/>
    </location>
</feature>
<comment type="similarity">
    <text evidence="7">In the N-terminal section; belongs to the binding-protein-dependent transport system permease family.</text>
</comment>
<keyword evidence="4 8" id="KW-1133">Transmembrane helix</keyword>
<dbReference type="Gene3D" id="3.40.190.120">
    <property type="entry name" value="Osmoprotection protein (prox), domain 2"/>
    <property type="match status" value="1"/>
</dbReference>
<dbReference type="PANTHER" id="PTHR30177">
    <property type="entry name" value="GLYCINE BETAINE/L-PROLINE TRANSPORT SYSTEM PERMEASE PROTEIN PROW"/>
    <property type="match status" value="1"/>
</dbReference>
<evidence type="ECO:0000256" key="1">
    <source>
        <dbReference type="ARBA" id="ARBA00004141"/>
    </source>
</evidence>
<dbReference type="AlphaFoldDB" id="A0A7Y2H237"/>
<protein>
    <submittedName>
        <fullName evidence="11">ABC transporter permease subunit</fullName>
    </submittedName>
</protein>
<dbReference type="EMBL" id="JABDJR010000315">
    <property type="protein sequence ID" value="NNF06694.1"/>
    <property type="molecule type" value="Genomic_DNA"/>
</dbReference>